<evidence type="ECO:0000256" key="4">
    <source>
        <dbReference type="ARBA" id="ARBA00029502"/>
    </source>
</evidence>
<evidence type="ECO:0000313" key="10">
    <source>
        <dbReference type="EMBL" id="PKS12259.1"/>
    </source>
</evidence>
<reference evidence="10 11" key="1">
    <citation type="journal article" date="2017" name="G3 (Bethesda)">
        <title>First Draft Genome Sequence of the Pathogenic Fungus Lomentospora prolificans (Formerly Scedosporium prolificans).</title>
        <authorList>
            <person name="Luo R."/>
            <person name="Zimin A."/>
            <person name="Workman R."/>
            <person name="Fan Y."/>
            <person name="Pertea G."/>
            <person name="Grossman N."/>
            <person name="Wear M.P."/>
            <person name="Jia B."/>
            <person name="Miller H."/>
            <person name="Casadevall A."/>
            <person name="Timp W."/>
            <person name="Zhang S.X."/>
            <person name="Salzberg S.L."/>
        </authorList>
    </citation>
    <scope>NUCLEOTIDE SEQUENCE [LARGE SCALE GENOMIC DNA]</scope>
    <source>
        <strain evidence="10 11">JHH-5317</strain>
    </source>
</reference>
<dbReference type="AlphaFoldDB" id="A0A2N3NIH5"/>
<accession>A0A2N3NIH5</accession>
<protein>
    <recommendedName>
        <fullName evidence="4 7">Peroxisomal membrane protein PEX14</fullName>
    </recommendedName>
    <alternativeName>
        <fullName evidence="5 7">Peroxin-14</fullName>
    </alternativeName>
</protein>
<dbReference type="InterPro" id="IPR006785">
    <property type="entry name" value="Pex14_N"/>
</dbReference>
<keyword evidence="7" id="KW-0813">Transport</keyword>
<evidence type="ECO:0000256" key="3">
    <source>
        <dbReference type="ARBA" id="ARBA00023140"/>
    </source>
</evidence>
<evidence type="ECO:0000256" key="1">
    <source>
        <dbReference type="ARBA" id="ARBA00005443"/>
    </source>
</evidence>
<dbReference type="Pfam" id="PF04695">
    <property type="entry name" value="Pex14_N"/>
    <property type="match status" value="1"/>
</dbReference>
<dbReference type="InterPro" id="IPR025655">
    <property type="entry name" value="PEX14"/>
</dbReference>
<dbReference type="EMBL" id="NLAX01000004">
    <property type="protein sequence ID" value="PKS12259.1"/>
    <property type="molecule type" value="Genomic_DNA"/>
</dbReference>
<dbReference type="GO" id="GO:0005778">
    <property type="term" value="C:peroxisomal membrane"/>
    <property type="evidence" value="ECO:0007669"/>
    <property type="project" value="UniProtKB-SubCell"/>
</dbReference>
<dbReference type="Proteomes" id="UP000233524">
    <property type="component" value="Unassembled WGS sequence"/>
</dbReference>
<dbReference type="GO" id="GO:1990429">
    <property type="term" value="C:peroxisomal importomer complex"/>
    <property type="evidence" value="ECO:0007669"/>
    <property type="project" value="TreeGrafter"/>
</dbReference>
<comment type="similarity">
    <text evidence="1 7">Belongs to the peroxin-14 family.</text>
</comment>
<comment type="subcellular location">
    <subcellularLocation>
        <location evidence="6 7">Peroxisome membrane</location>
    </subcellularLocation>
</comment>
<comment type="function">
    <text evidence="7">Component of the PEX13-PEX14 docking complex, a translocon channel that specifically mediates the import of peroxisomal cargo proteins bound to PEX5 receptor. The PEX13-PEX14 docking complex forms a large import pore which can be opened to a diameter of about 9 nm. Mechanistically, PEX5 receptor along with cargo proteins associates with the PEX14 subunit of the PEX13-PEX14 docking complex in the cytosol, leading to the insertion of the receptor into the organelle membrane with the concomitant translocation of the cargo into the peroxisome matrix.</text>
</comment>
<keyword evidence="7" id="KW-0653">Protein transport</keyword>
<dbReference type="GO" id="GO:0016560">
    <property type="term" value="P:protein import into peroxisome matrix, docking"/>
    <property type="evidence" value="ECO:0007669"/>
    <property type="project" value="UniProtKB-UniRule"/>
</dbReference>
<comment type="caution">
    <text evidence="10">The sequence shown here is derived from an EMBL/GenBank/DDBJ whole genome shotgun (WGS) entry which is preliminary data.</text>
</comment>
<feature type="compositionally biased region" description="Basic and acidic residues" evidence="8">
    <location>
        <begin position="77"/>
        <end position="91"/>
    </location>
</feature>
<dbReference type="GO" id="GO:0005102">
    <property type="term" value="F:signaling receptor binding"/>
    <property type="evidence" value="ECO:0007669"/>
    <property type="project" value="TreeGrafter"/>
</dbReference>
<keyword evidence="2" id="KW-0811">Translocation</keyword>
<proteinExistence type="inferred from homology"/>
<name>A0A2N3NIH5_9PEZI</name>
<feature type="compositionally biased region" description="Basic and acidic residues" evidence="8">
    <location>
        <begin position="24"/>
        <end position="55"/>
    </location>
</feature>
<evidence type="ECO:0000259" key="9">
    <source>
        <dbReference type="Pfam" id="PF04695"/>
    </source>
</evidence>
<feature type="region of interest" description="Disordered" evidence="8">
    <location>
        <begin position="1"/>
        <end position="107"/>
    </location>
</feature>
<dbReference type="OrthoDB" id="441517at2759"/>
<dbReference type="PANTHER" id="PTHR23058:SF5">
    <property type="entry name" value="PEROXISOMAL MEMBRANE PROTEIN PEX14"/>
    <property type="match status" value="1"/>
</dbReference>
<feature type="compositionally biased region" description="Basic and acidic residues" evidence="8">
    <location>
        <begin position="1"/>
        <end position="10"/>
    </location>
</feature>
<dbReference type="InterPro" id="IPR036388">
    <property type="entry name" value="WH-like_DNA-bd_sf"/>
</dbReference>
<dbReference type="InParanoid" id="A0A2N3NIH5"/>
<dbReference type="Gene3D" id="1.10.10.10">
    <property type="entry name" value="Winged helix-like DNA-binding domain superfamily/Winged helix DNA-binding domain"/>
    <property type="match status" value="1"/>
</dbReference>
<evidence type="ECO:0000256" key="2">
    <source>
        <dbReference type="ARBA" id="ARBA00023010"/>
    </source>
</evidence>
<keyword evidence="3 7" id="KW-0576">Peroxisome</keyword>
<dbReference type="PANTHER" id="PTHR23058">
    <property type="entry name" value="PEROXISOMAL MEMBRANE PROTEIN PEX14"/>
    <property type="match status" value="1"/>
</dbReference>
<evidence type="ECO:0000313" key="11">
    <source>
        <dbReference type="Proteomes" id="UP000233524"/>
    </source>
</evidence>
<evidence type="ECO:0000256" key="8">
    <source>
        <dbReference type="SAM" id="MobiDB-lite"/>
    </source>
</evidence>
<evidence type="ECO:0000256" key="5">
    <source>
        <dbReference type="ARBA" id="ARBA00029691"/>
    </source>
</evidence>
<dbReference type="VEuPathDB" id="FungiDB:jhhlp_001559"/>
<feature type="domain" description="Peroxisome membrane anchor protein Pex14p N-terminal" evidence="9">
    <location>
        <begin position="25"/>
        <end position="65"/>
    </location>
</feature>
<evidence type="ECO:0000256" key="7">
    <source>
        <dbReference type="RuleBase" id="RU367032"/>
    </source>
</evidence>
<keyword evidence="7" id="KW-0472">Membrane</keyword>
<organism evidence="10 11">
    <name type="scientific">Lomentospora prolificans</name>
    <dbReference type="NCBI Taxonomy" id="41688"/>
    <lineage>
        <taxon>Eukaryota</taxon>
        <taxon>Fungi</taxon>
        <taxon>Dikarya</taxon>
        <taxon>Ascomycota</taxon>
        <taxon>Pezizomycotina</taxon>
        <taxon>Sordariomycetes</taxon>
        <taxon>Hypocreomycetidae</taxon>
        <taxon>Microascales</taxon>
        <taxon>Microascaceae</taxon>
        <taxon>Lomentospora</taxon>
    </lineage>
</organism>
<gene>
    <name evidence="10" type="ORF">jhhlp_001559</name>
</gene>
<sequence length="323" mass="35370">MTASEDKRPVAEAVATEPTPTPEGRLEVARRFLEDETVKNSPREKQIEFLRSKELSDEEIQSLLGPGPTEHTSASPDLERASPETPDHHSSSEGAPRPPIITYPEFLTKPADPEPLLTPTLVLNSAYALTGLTTLLYGTKKYLVDPMIAQLTAARLDLHETASSNLSTLNEKLENIVSEVPSRAVLAIAHDANDSSSECEDPSELFHRDVGTQTSGRSTPVLTPSEAVKEPVAQTQTRKLATLARSLADVKEGLDTQVDDIQDILAGVDNLKEDLRQSSVARSYASLGWKQQEPDDEVKKAKENIRRLKGVFLSTRNFPVSTK</sequence>
<evidence type="ECO:0000256" key="6">
    <source>
        <dbReference type="ARBA" id="ARBA00046271"/>
    </source>
</evidence>
<keyword evidence="11" id="KW-1185">Reference proteome</keyword>